<name>A0A4U9USY6_SERFO</name>
<dbReference type="SUPFAM" id="SSF52540">
    <property type="entry name" value="P-loop containing nucleoside triphosphate hydrolases"/>
    <property type="match status" value="1"/>
</dbReference>
<dbReference type="EMBL" id="CABEEZ010000072">
    <property type="protein sequence ID" value="VTR32821.1"/>
    <property type="molecule type" value="Genomic_DNA"/>
</dbReference>
<dbReference type="Pfam" id="PF00005">
    <property type="entry name" value="ABC_tran"/>
    <property type="match status" value="1"/>
</dbReference>
<dbReference type="InterPro" id="IPR003439">
    <property type="entry name" value="ABC_transporter-like_ATP-bd"/>
</dbReference>
<dbReference type="GO" id="GO:0016887">
    <property type="term" value="F:ATP hydrolysis activity"/>
    <property type="evidence" value="ECO:0007669"/>
    <property type="project" value="InterPro"/>
</dbReference>
<feature type="domain" description="ABC transporter" evidence="1">
    <location>
        <begin position="33"/>
        <end position="71"/>
    </location>
</feature>
<evidence type="ECO:0000313" key="2">
    <source>
        <dbReference type="EMBL" id="VTR32821.1"/>
    </source>
</evidence>
<dbReference type="PANTHER" id="PTHR43394">
    <property type="entry name" value="ATP-DEPENDENT PERMEASE MDL1, MITOCHONDRIAL"/>
    <property type="match status" value="1"/>
</dbReference>
<organism evidence="2">
    <name type="scientific">Serratia fonticola</name>
    <dbReference type="NCBI Taxonomy" id="47917"/>
    <lineage>
        <taxon>Bacteria</taxon>
        <taxon>Pseudomonadati</taxon>
        <taxon>Pseudomonadota</taxon>
        <taxon>Gammaproteobacteria</taxon>
        <taxon>Enterobacterales</taxon>
        <taxon>Yersiniaceae</taxon>
        <taxon>Serratia</taxon>
    </lineage>
</organism>
<keyword evidence="2" id="KW-0378">Hydrolase</keyword>
<dbReference type="GO" id="GO:0015421">
    <property type="term" value="F:ABC-type oligopeptide transporter activity"/>
    <property type="evidence" value="ECO:0007669"/>
    <property type="project" value="TreeGrafter"/>
</dbReference>
<dbReference type="EC" id="3.6.3.-" evidence="2"/>
<protein>
    <submittedName>
        <fullName evidence="2">Probable multidrug resistance ABC transporter ATP-binding/permease protein YheH</fullName>
        <ecNumber evidence="2">3.6.3.-</ecNumber>
    </submittedName>
</protein>
<reference evidence="2" key="1">
    <citation type="submission" date="2019-05" db="EMBL/GenBank/DDBJ databases">
        <authorList>
            <consortium name="Pathogen Informatics"/>
        </authorList>
    </citation>
    <scope>NUCLEOTIDE SEQUENCE [LARGE SCALE GENOMIC DNA]</scope>
    <source>
        <strain evidence="2">NCTC12965</strain>
    </source>
</reference>
<dbReference type="PANTHER" id="PTHR43394:SF1">
    <property type="entry name" value="ATP-BINDING CASSETTE SUB-FAMILY B MEMBER 10, MITOCHONDRIAL"/>
    <property type="match status" value="1"/>
</dbReference>
<dbReference type="InterPro" id="IPR039421">
    <property type="entry name" value="Type_1_exporter"/>
</dbReference>
<gene>
    <name evidence="2" type="primary">yheH</name>
    <name evidence="2" type="ORF">NCTC12965_03407</name>
</gene>
<evidence type="ECO:0000259" key="1">
    <source>
        <dbReference type="Pfam" id="PF00005"/>
    </source>
</evidence>
<dbReference type="AlphaFoldDB" id="A0A4U9USY6"/>
<keyword evidence="2" id="KW-0547">Nucleotide-binding</keyword>
<dbReference type="Gene3D" id="3.40.50.300">
    <property type="entry name" value="P-loop containing nucleotide triphosphate hydrolases"/>
    <property type="match status" value="1"/>
</dbReference>
<dbReference type="InterPro" id="IPR027417">
    <property type="entry name" value="P-loop_NTPase"/>
</dbReference>
<accession>A0A4U9USY6</accession>
<keyword evidence="2" id="KW-0067">ATP-binding</keyword>
<proteinExistence type="predicted"/>
<sequence>MIGRPEASTDELLRVLQLTGLDQIAQKHPMGINLPIGEMGEGLSGGQRQLVSLARSLLARPQMLLLDEPTSAMDTQTEAVFMARLNNATQGQTLVLVTHRTSLLNLVDRILIVDEGRIVADGPKNEIIAALTATGDRESVDKTSAKTK</sequence>
<dbReference type="GO" id="GO:0005524">
    <property type="term" value="F:ATP binding"/>
    <property type="evidence" value="ECO:0007669"/>
    <property type="project" value="UniProtKB-KW"/>
</dbReference>